<keyword evidence="2" id="KW-0472">Membrane</keyword>
<name>A0A919T299_9ACTN</name>
<evidence type="ECO:0000256" key="1">
    <source>
        <dbReference type="SAM" id="MobiDB-lite"/>
    </source>
</evidence>
<keyword evidence="2" id="KW-1133">Transmembrane helix</keyword>
<sequence>MRFRPVRMACAALAAAVMALTIPAPAMAAAADITMTPRYNGTLMGVGRSGTEIGMGTGTTVHTTADTVVQDPKWTWSTAGEHGYVYPHENPTCSRSGTEVVCQGSAKLALTAAKPYDMGIGIFLSPTSDAKPGETVRVTVTLSGSNIEPVSAVNTYRVVENVNFAAVGTRPAERIRIGPGKTVEVPFSAAVDGTYTIRRAVLTFDDPTAKLVLAPPKPAELYSNCVYDPGFALPKQCVFDQDLAPGKTYTVRLPMTVRADVEQFGELSFGFTWDTVTEHKSVTGTHGSGGALRIDSAPDSTGPQVEQVDQDYWKYPNNSSSKCIMADAAATGKTDTAAYAKSPIRGRKGDVVTATVGVHNAGQFIVRPSTVEFALPPGTTATGLPEHCFSYNKATVFCSTSDVFTLPGETVTFDIGLRIDKLITTAKGTVRVDLVQYESYDDQANNGTTLVLNPPPAASPATSSPVATSPPAATTPPVVADEGGSGGGGGLPVTGPSTTLIVLTGVVLIAGGVLLVRRRRTRFEV</sequence>
<feature type="region of interest" description="Disordered" evidence="1">
    <location>
        <begin position="282"/>
        <end position="303"/>
    </location>
</feature>
<evidence type="ECO:0008006" key="6">
    <source>
        <dbReference type="Google" id="ProtNLM"/>
    </source>
</evidence>
<accession>A0A919T299</accession>
<evidence type="ECO:0000256" key="2">
    <source>
        <dbReference type="SAM" id="Phobius"/>
    </source>
</evidence>
<feature type="transmembrane region" description="Helical" evidence="2">
    <location>
        <begin position="499"/>
        <end position="516"/>
    </location>
</feature>
<feature type="chain" id="PRO_5037908230" description="LPXTG cell wall anchor domain-containing protein" evidence="3">
    <location>
        <begin position="29"/>
        <end position="525"/>
    </location>
</feature>
<protein>
    <recommendedName>
        <fullName evidence="6">LPXTG cell wall anchor domain-containing protein</fullName>
    </recommendedName>
</protein>
<proteinExistence type="predicted"/>
<keyword evidence="3" id="KW-0732">Signal</keyword>
<evidence type="ECO:0000256" key="3">
    <source>
        <dbReference type="SAM" id="SignalP"/>
    </source>
</evidence>
<organism evidence="4 5">
    <name type="scientific">Winogradskya consettensis</name>
    <dbReference type="NCBI Taxonomy" id="113560"/>
    <lineage>
        <taxon>Bacteria</taxon>
        <taxon>Bacillati</taxon>
        <taxon>Actinomycetota</taxon>
        <taxon>Actinomycetes</taxon>
        <taxon>Micromonosporales</taxon>
        <taxon>Micromonosporaceae</taxon>
        <taxon>Winogradskya</taxon>
    </lineage>
</organism>
<evidence type="ECO:0000313" key="4">
    <source>
        <dbReference type="EMBL" id="GIM81690.1"/>
    </source>
</evidence>
<keyword evidence="5" id="KW-1185">Reference proteome</keyword>
<dbReference type="Proteomes" id="UP000680865">
    <property type="component" value="Unassembled WGS sequence"/>
</dbReference>
<comment type="caution">
    <text evidence="4">The sequence shown here is derived from an EMBL/GenBank/DDBJ whole genome shotgun (WGS) entry which is preliminary data.</text>
</comment>
<dbReference type="RefSeq" id="WP_213002181.1">
    <property type="nucleotide sequence ID" value="NZ_BAAATW010000004.1"/>
</dbReference>
<feature type="signal peptide" evidence="3">
    <location>
        <begin position="1"/>
        <end position="28"/>
    </location>
</feature>
<evidence type="ECO:0000313" key="5">
    <source>
        <dbReference type="Proteomes" id="UP000680865"/>
    </source>
</evidence>
<feature type="region of interest" description="Disordered" evidence="1">
    <location>
        <begin position="446"/>
        <end position="491"/>
    </location>
</feature>
<feature type="compositionally biased region" description="Low complexity" evidence="1">
    <location>
        <begin position="459"/>
        <end position="480"/>
    </location>
</feature>
<reference evidence="4" key="1">
    <citation type="submission" date="2021-03" db="EMBL/GenBank/DDBJ databases">
        <title>Whole genome shotgun sequence of Actinoplanes consettensis NBRC 14913.</title>
        <authorList>
            <person name="Komaki H."/>
            <person name="Tamura T."/>
        </authorList>
    </citation>
    <scope>NUCLEOTIDE SEQUENCE</scope>
    <source>
        <strain evidence="4">NBRC 14913</strain>
    </source>
</reference>
<gene>
    <name evidence="4" type="ORF">Aco04nite_77840</name>
</gene>
<keyword evidence="2" id="KW-0812">Transmembrane</keyword>
<dbReference type="EMBL" id="BOQP01000048">
    <property type="protein sequence ID" value="GIM81690.1"/>
    <property type="molecule type" value="Genomic_DNA"/>
</dbReference>
<dbReference type="AlphaFoldDB" id="A0A919T299"/>